<keyword evidence="5" id="KW-1185">Reference proteome</keyword>
<keyword evidence="1" id="KW-0547">Nucleotide-binding</keyword>
<reference evidence="4 5" key="1">
    <citation type="submission" date="2017-06" db="EMBL/GenBank/DDBJ databases">
        <authorList>
            <person name="Kim H.J."/>
            <person name="Triplett B.A."/>
        </authorList>
    </citation>
    <scope>NUCLEOTIDE SEQUENCE [LARGE SCALE GENOMIC DNA]</scope>
    <source>
        <strain evidence="4 5">DSM 14713</strain>
    </source>
</reference>
<dbReference type="PROSITE" id="PS00108">
    <property type="entry name" value="PROTEIN_KINASE_ST"/>
    <property type="match status" value="1"/>
</dbReference>
<dbReference type="GO" id="GO:0004672">
    <property type="term" value="F:protein kinase activity"/>
    <property type="evidence" value="ECO:0007669"/>
    <property type="project" value="InterPro"/>
</dbReference>
<dbReference type="PANTHER" id="PTHR16305">
    <property type="entry name" value="TESTICULAR SOLUBLE ADENYLYL CYCLASE"/>
    <property type="match status" value="1"/>
</dbReference>
<dbReference type="RefSeq" id="WP_095975975.1">
    <property type="nucleotide sequence ID" value="NZ_CP022163.1"/>
</dbReference>
<evidence type="ECO:0000259" key="3">
    <source>
        <dbReference type="PROSITE" id="PS50011"/>
    </source>
</evidence>
<dbReference type="PROSITE" id="PS50011">
    <property type="entry name" value="PROTEIN_KINASE_DOM"/>
    <property type="match status" value="1"/>
</dbReference>
<dbReference type="Gene3D" id="1.25.40.10">
    <property type="entry name" value="Tetratricopeptide repeat domain"/>
    <property type="match status" value="1"/>
</dbReference>
<name>A0A286NVF7_9BACT</name>
<dbReference type="Pfam" id="PF13191">
    <property type="entry name" value="AAA_16"/>
    <property type="match status" value="1"/>
</dbReference>
<dbReference type="Gene3D" id="1.10.510.10">
    <property type="entry name" value="Transferase(Phosphotransferase) domain 1"/>
    <property type="match status" value="1"/>
</dbReference>
<dbReference type="InterPro" id="IPR011990">
    <property type="entry name" value="TPR-like_helical_dom_sf"/>
</dbReference>
<organism evidence="4 5">
    <name type="scientific">Melittangium boletus DSM 14713</name>
    <dbReference type="NCBI Taxonomy" id="1294270"/>
    <lineage>
        <taxon>Bacteria</taxon>
        <taxon>Pseudomonadati</taxon>
        <taxon>Myxococcota</taxon>
        <taxon>Myxococcia</taxon>
        <taxon>Myxococcales</taxon>
        <taxon>Cystobacterineae</taxon>
        <taxon>Archangiaceae</taxon>
        <taxon>Melittangium</taxon>
    </lineage>
</organism>
<proteinExistence type="predicted"/>
<gene>
    <name evidence="4" type="ORF">MEBOL_000566</name>
</gene>
<dbReference type="InterPro" id="IPR027417">
    <property type="entry name" value="P-loop_NTPase"/>
</dbReference>
<dbReference type="InterPro" id="IPR011009">
    <property type="entry name" value="Kinase-like_dom_sf"/>
</dbReference>
<sequence>MDNDQTFPSALPPGVLAPGTLIHNRFTLGALAGRGGMGHVYRAQDGVSGQQVALKVLHSAISPEVVYRFNREAALLEGLHHPGIVAHVAHGTTERGQPYLAMEWVEGEELSQRLARQPLTLPETLSLLRRVAEALAHAHQRGIVHRDIKPSNLLLRGGHPEDVVVLDFGLARHAVPTLVGVTGSHTVVGTPGYMAPEQASSQPEIPPAADIFSLGCVLYECLTGKPPFAAPHFAAALAKILFAEPEPLQSLRPGLPSGLQVLVDRMLAKDPLRRLQDADRLIETLATLESVPELLLPRSEAHPPPISLAEAEQTLVSVLLVSLHMQDTGEEETALQDQGIVVRDSLRTTLWPYGAQVELLADGSLVATLVPERGTATDQAALAARCALTFKERWPEASVVLVTGLGVLNQRLPVGEAMDRAGSLLRQVQRQPDASQVVMDEVTAGLLGPSFQLSRIDANTYLLHGERLGTDESRPLMGKPTPCVGREQDLALLDFTLTSCIEEQQARAVLVMAPAGVGKSRLRHEFLRRLERRKEPVQVLLGQGDAMSAGSSFGLMGQALRRLYGITDGENLEKRRARLYQRVAARLPEAQAEETAEFLGELCAIPFPDEYNPRLRAARNDPRLMSAQTSRALVDFLKAECAHQPVLLVLEDLHWSDALTVKLVDELLRELADQSFMVLALARPEVKEAFPGLWSRHVQEVSLKGLSRKACTGLVREVLGAQVPDAIVQKAVEQSDGNALLLEELIRTMAEGRGVAVPGTVLAVLQARLMRMEPVVRHVLLAASVFGHSFWSGSLRELLGPEGEFLEKHLQRLVEEEVIAQQPTSRFASVDEYHFRHALVRDAAYALVPDSQLPTAHRLAGSWLEWMGETDALVLAAHYQRGQQTERAAHFYVQAAEQLFERHDLVGTLRCVEAALVGGVSGQAASWLRALQAVVLVWMDQMPRALEIGDPVLDALKAGSPLWCRLAGGLVTGHLFRGDQAQVARVSQLLLCAQPEPEAMTAYAEACALVGGTALWSGLRPQTENPLRRALQVGAEVIETNAVVRGWTMSLKNQFLYFFEPCPWQAFTMADASRKGFGEAGMDLHALLGHSQAGLAWAAMGDMPRALELLREAVTHIQLAENQLFAALCRYNLLRTLANSTEPEHWREAHSRVGEWMGGGEEAEPFRRGIAQLVLSRVRIAQGAAPEAERHARRACELLASLRTFLIDARTLHGHALLAQGHIAEARRVTELGVRELTEMNSQGTYAVAMHLSLAKACFAQGETAAGERALREALRCVRTRAADIPEPEVRERFLLQVPENAHTRELARERWGDAAL</sequence>
<dbReference type="InterPro" id="IPR000719">
    <property type="entry name" value="Prot_kinase_dom"/>
</dbReference>
<dbReference type="Gene3D" id="3.30.200.20">
    <property type="entry name" value="Phosphorylase Kinase, domain 1"/>
    <property type="match status" value="1"/>
</dbReference>
<dbReference type="SUPFAM" id="SSF56112">
    <property type="entry name" value="Protein kinase-like (PK-like)"/>
    <property type="match status" value="1"/>
</dbReference>
<dbReference type="SUPFAM" id="SSF52540">
    <property type="entry name" value="P-loop containing nucleoside triphosphate hydrolases"/>
    <property type="match status" value="1"/>
</dbReference>
<dbReference type="CDD" id="cd14014">
    <property type="entry name" value="STKc_PknB_like"/>
    <property type="match status" value="1"/>
</dbReference>
<dbReference type="Pfam" id="PF00069">
    <property type="entry name" value="Pkinase"/>
    <property type="match status" value="1"/>
</dbReference>
<dbReference type="EMBL" id="CP022163">
    <property type="protein sequence ID" value="ATB27128.1"/>
    <property type="molecule type" value="Genomic_DNA"/>
</dbReference>
<dbReference type="PANTHER" id="PTHR16305:SF28">
    <property type="entry name" value="GUANYLATE CYCLASE DOMAIN-CONTAINING PROTEIN"/>
    <property type="match status" value="1"/>
</dbReference>
<accession>A0A286NVF7</accession>
<dbReference type="InterPro" id="IPR008271">
    <property type="entry name" value="Ser/Thr_kinase_AS"/>
</dbReference>
<dbReference type="Proteomes" id="UP000217289">
    <property type="component" value="Chromosome"/>
</dbReference>
<protein>
    <recommendedName>
        <fullName evidence="3">Protein kinase domain-containing protein</fullName>
    </recommendedName>
</protein>
<evidence type="ECO:0000256" key="1">
    <source>
        <dbReference type="ARBA" id="ARBA00022741"/>
    </source>
</evidence>
<dbReference type="OrthoDB" id="222290at2"/>
<feature type="domain" description="Protein kinase" evidence="3">
    <location>
        <begin position="26"/>
        <end position="288"/>
    </location>
</feature>
<evidence type="ECO:0000313" key="5">
    <source>
        <dbReference type="Proteomes" id="UP000217289"/>
    </source>
</evidence>
<keyword evidence="2" id="KW-0067">ATP-binding</keyword>
<dbReference type="GO" id="GO:0004016">
    <property type="term" value="F:adenylate cyclase activity"/>
    <property type="evidence" value="ECO:0007669"/>
    <property type="project" value="TreeGrafter"/>
</dbReference>
<dbReference type="InterPro" id="IPR041664">
    <property type="entry name" value="AAA_16"/>
</dbReference>
<dbReference type="GO" id="GO:0005737">
    <property type="term" value="C:cytoplasm"/>
    <property type="evidence" value="ECO:0007669"/>
    <property type="project" value="TreeGrafter"/>
</dbReference>
<evidence type="ECO:0000256" key="2">
    <source>
        <dbReference type="ARBA" id="ARBA00022840"/>
    </source>
</evidence>
<dbReference type="SMART" id="SM00220">
    <property type="entry name" value="S_TKc"/>
    <property type="match status" value="1"/>
</dbReference>
<evidence type="ECO:0000313" key="4">
    <source>
        <dbReference type="EMBL" id="ATB27128.1"/>
    </source>
</evidence>
<dbReference type="GO" id="GO:0005524">
    <property type="term" value="F:ATP binding"/>
    <property type="evidence" value="ECO:0007669"/>
    <property type="project" value="UniProtKB-KW"/>
</dbReference>
<dbReference type="KEGG" id="mbd:MEBOL_000566"/>